<gene>
    <name evidence="1" type="ORF">RRG08_066991</name>
</gene>
<name>A0AAE0ZA70_9GAST</name>
<comment type="caution">
    <text evidence="1">The sequence shown here is derived from an EMBL/GenBank/DDBJ whole genome shotgun (WGS) entry which is preliminary data.</text>
</comment>
<organism evidence="1 2">
    <name type="scientific">Elysia crispata</name>
    <name type="common">lettuce slug</name>
    <dbReference type="NCBI Taxonomy" id="231223"/>
    <lineage>
        <taxon>Eukaryota</taxon>
        <taxon>Metazoa</taxon>
        <taxon>Spiralia</taxon>
        <taxon>Lophotrochozoa</taxon>
        <taxon>Mollusca</taxon>
        <taxon>Gastropoda</taxon>
        <taxon>Heterobranchia</taxon>
        <taxon>Euthyneura</taxon>
        <taxon>Panpulmonata</taxon>
        <taxon>Sacoglossa</taxon>
        <taxon>Placobranchoidea</taxon>
        <taxon>Plakobranchidae</taxon>
        <taxon>Elysia</taxon>
    </lineage>
</organism>
<proteinExistence type="predicted"/>
<protein>
    <submittedName>
        <fullName evidence="1">Uncharacterized protein</fullName>
    </submittedName>
</protein>
<dbReference type="EMBL" id="JAWDGP010004303">
    <property type="protein sequence ID" value="KAK3765445.1"/>
    <property type="molecule type" value="Genomic_DNA"/>
</dbReference>
<evidence type="ECO:0000313" key="2">
    <source>
        <dbReference type="Proteomes" id="UP001283361"/>
    </source>
</evidence>
<keyword evidence="2" id="KW-1185">Reference proteome</keyword>
<sequence>MRKQGANFSWCLVPGPANTQPGKETILQAGRVPFTPVTPFILPHVTASTHFSPRALLNVMTSDASPSSAIYHYQR</sequence>
<accession>A0AAE0ZA70</accession>
<evidence type="ECO:0000313" key="1">
    <source>
        <dbReference type="EMBL" id="KAK3765445.1"/>
    </source>
</evidence>
<dbReference type="Proteomes" id="UP001283361">
    <property type="component" value="Unassembled WGS sequence"/>
</dbReference>
<dbReference type="AlphaFoldDB" id="A0AAE0ZA70"/>
<reference evidence="1" key="1">
    <citation type="journal article" date="2023" name="G3 (Bethesda)">
        <title>A reference genome for the long-term kleptoplast-retaining sea slug Elysia crispata morphotype clarki.</title>
        <authorList>
            <person name="Eastman K.E."/>
            <person name="Pendleton A.L."/>
            <person name="Shaikh M.A."/>
            <person name="Suttiyut T."/>
            <person name="Ogas R."/>
            <person name="Tomko P."/>
            <person name="Gavelis G."/>
            <person name="Widhalm J.R."/>
            <person name="Wisecaver J.H."/>
        </authorList>
    </citation>
    <scope>NUCLEOTIDE SEQUENCE</scope>
    <source>
        <strain evidence="1">ECLA1</strain>
    </source>
</reference>